<feature type="domain" description="UPA" evidence="3">
    <location>
        <begin position="250"/>
        <end position="353"/>
    </location>
</feature>
<accession>A0ABN8P3C6</accession>
<reference evidence="4 5" key="1">
    <citation type="submission" date="2022-05" db="EMBL/GenBank/DDBJ databases">
        <authorList>
            <consortium name="Genoscope - CEA"/>
            <person name="William W."/>
        </authorList>
    </citation>
    <scope>NUCLEOTIDE SEQUENCE [LARGE SCALE GENOMIC DNA]</scope>
</reference>
<dbReference type="EMBL" id="CALNXK010000043">
    <property type="protein sequence ID" value="CAH3127336.1"/>
    <property type="molecule type" value="Genomic_DNA"/>
</dbReference>
<evidence type="ECO:0000313" key="4">
    <source>
        <dbReference type="EMBL" id="CAH3127336.1"/>
    </source>
</evidence>
<feature type="signal peptide" evidence="2">
    <location>
        <begin position="1"/>
        <end position="17"/>
    </location>
</feature>
<gene>
    <name evidence="4" type="ORF">PLOB_00032896</name>
</gene>
<sequence length="387" mass="43454">MEIVIFFLSFLVKLTSSSIFCEENQRAYGLFGSLGLDNLTVQALGFSIIILVLAYNLLRLKQNESVRIEIEPSSNKDDSQDPGPKLEEIIADPEYPNRYTKDHAVFEKAGVEVLASRNSSRPTGKQVRVPCDMALQALYASESAEPDLLQEDELLLSPILTLMSSTRLNELLELRIPHSANMVLSCKNWTVILKEKLNSAKWASVAETDKKEAQGIKNFVTNSNHVRFDTDHLSTFAIVGKYHKSSLSVLKRMKLAAFSTGAKVGEDVSIRIYCFDDCEWSLERIMAREQKEGGKMVSSIESLNFSVTLENDVEITVKDVADWQLNQDSTKKLSYTSLKSSFNLIPYCELMFHPTNNTGNGFFVAMTFAQQPSEKTVLYASVTIKKR</sequence>
<dbReference type="Gene3D" id="2.60.220.30">
    <property type="match status" value="1"/>
</dbReference>
<keyword evidence="1" id="KW-0812">Transmembrane</keyword>
<dbReference type="Proteomes" id="UP001159405">
    <property type="component" value="Unassembled WGS sequence"/>
</dbReference>
<keyword evidence="1" id="KW-0472">Membrane</keyword>
<dbReference type="Pfam" id="PF17217">
    <property type="entry name" value="UPA"/>
    <property type="match status" value="1"/>
</dbReference>
<keyword evidence="5" id="KW-1185">Reference proteome</keyword>
<name>A0ABN8P3C6_9CNID</name>
<keyword evidence="1" id="KW-1133">Transmembrane helix</keyword>
<proteinExistence type="predicted"/>
<dbReference type="InterPro" id="IPR033772">
    <property type="entry name" value="UPA"/>
</dbReference>
<organism evidence="4 5">
    <name type="scientific">Porites lobata</name>
    <dbReference type="NCBI Taxonomy" id="104759"/>
    <lineage>
        <taxon>Eukaryota</taxon>
        <taxon>Metazoa</taxon>
        <taxon>Cnidaria</taxon>
        <taxon>Anthozoa</taxon>
        <taxon>Hexacorallia</taxon>
        <taxon>Scleractinia</taxon>
        <taxon>Fungiina</taxon>
        <taxon>Poritidae</taxon>
        <taxon>Porites</taxon>
    </lineage>
</organism>
<evidence type="ECO:0000313" key="5">
    <source>
        <dbReference type="Proteomes" id="UP001159405"/>
    </source>
</evidence>
<feature type="transmembrane region" description="Helical" evidence="1">
    <location>
        <begin position="41"/>
        <end position="58"/>
    </location>
</feature>
<protein>
    <recommendedName>
        <fullName evidence="3">UPA domain-containing protein</fullName>
    </recommendedName>
</protein>
<comment type="caution">
    <text evidence="4">The sequence shown here is derived from an EMBL/GenBank/DDBJ whole genome shotgun (WGS) entry which is preliminary data.</text>
</comment>
<evidence type="ECO:0000256" key="2">
    <source>
        <dbReference type="SAM" id="SignalP"/>
    </source>
</evidence>
<feature type="chain" id="PRO_5047242221" description="UPA domain-containing protein" evidence="2">
    <location>
        <begin position="18"/>
        <end position="387"/>
    </location>
</feature>
<evidence type="ECO:0000256" key="1">
    <source>
        <dbReference type="SAM" id="Phobius"/>
    </source>
</evidence>
<keyword evidence="2" id="KW-0732">Signal</keyword>
<evidence type="ECO:0000259" key="3">
    <source>
        <dbReference type="Pfam" id="PF17217"/>
    </source>
</evidence>